<reference evidence="3 4" key="1">
    <citation type="journal article" date="2019" name="Environ. Microbiol.">
        <title>Species interactions and distinct microbial communities in high Arctic permafrost affected cryosols are associated with the CH4 and CO2 gas fluxes.</title>
        <authorList>
            <person name="Altshuler I."/>
            <person name="Hamel J."/>
            <person name="Turney S."/>
            <person name="Magnuson E."/>
            <person name="Levesque R."/>
            <person name="Greer C."/>
            <person name="Whyte L.G."/>
        </authorList>
    </citation>
    <scope>NUCLEOTIDE SEQUENCE [LARGE SCALE GENOMIC DNA]</scope>
    <source>
        <strain evidence="3 4">42</strain>
    </source>
</reference>
<dbReference type="RefSeq" id="WP_140507672.1">
    <property type="nucleotide sequence ID" value="NZ_RCZH01000007.1"/>
</dbReference>
<dbReference type="OrthoDB" id="1442960at2"/>
<gene>
    <name evidence="3" type="ORF">EAH81_13215</name>
</gene>
<dbReference type="CDD" id="cd00093">
    <property type="entry name" value="HTH_XRE"/>
    <property type="match status" value="1"/>
</dbReference>
<dbReference type="Gene3D" id="1.10.260.40">
    <property type="entry name" value="lambda repressor-like DNA-binding domains"/>
    <property type="match status" value="1"/>
</dbReference>
<dbReference type="GO" id="GO:0003677">
    <property type="term" value="F:DNA binding"/>
    <property type="evidence" value="ECO:0007669"/>
    <property type="project" value="InterPro"/>
</dbReference>
<sequence>MSTLTKPSHIGRKISRIRELKDMKQEALAQALGTNQQAVSAIENSETIDDNKLTEIAKALGVTVEAIKNFSEENMINYFNTFTDNDFSNIQGAIGGQNNACTFNPLDKLMEAHEEIKKLYERLLQAEKDKIEYLENIIKSK</sequence>
<evidence type="ECO:0000256" key="1">
    <source>
        <dbReference type="SAM" id="Coils"/>
    </source>
</evidence>
<dbReference type="SUPFAM" id="SSF47413">
    <property type="entry name" value="lambda repressor-like DNA-binding domains"/>
    <property type="match status" value="1"/>
</dbReference>
<dbReference type="SMART" id="SM00530">
    <property type="entry name" value="HTH_XRE"/>
    <property type="match status" value="1"/>
</dbReference>
<comment type="caution">
    <text evidence="3">The sequence shown here is derived from an EMBL/GenBank/DDBJ whole genome shotgun (WGS) entry which is preliminary data.</text>
</comment>
<feature type="domain" description="HTH cro/C1-type" evidence="2">
    <location>
        <begin position="14"/>
        <end position="67"/>
    </location>
</feature>
<keyword evidence="1" id="KW-0175">Coiled coil</keyword>
<dbReference type="PROSITE" id="PS50943">
    <property type="entry name" value="HTH_CROC1"/>
    <property type="match status" value="1"/>
</dbReference>
<dbReference type="InterPro" id="IPR001387">
    <property type="entry name" value="Cro/C1-type_HTH"/>
</dbReference>
<protein>
    <submittedName>
        <fullName evidence="3">XRE family transcriptional regulator</fullName>
    </submittedName>
</protein>
<evidence type="ECO:0000259" key="2">
    <source>
        <dbReference type="PROSITE" id="PS50943"/>
    </source>
</evidence>
<dbReference type="InterPro" id="IPR010982">
    <property type="entry name" value="Lambda_DNA-bd_dom_sf"/>
</dbReference>
<proteinExistence type="predicted"/>
<organism evidence="3 4">
    <name type="scientific">Flavobacterium pectinovorum</name>
    <dbReference type="NCBI Taxonomy" id="29533"/>
    <lineage>
        <taxon>Bacteria</taxon>
        <taxon>Pseudomonadati</taxon>
        <taxon>Bacteroidota</taxon>
        <taxon>Flavobacteriia</taxon>
        <taxon>Flavobacteriales</taxon>
        <taxon>Flavobacteriaceae</taxon>
        <taxon>Flavobacterium</taxon>
    </lineage>
</organism>
<accession>A0A502ERX2</accession>
<dbReference type="AlphaFoldDB" id="A0A502ERX2"/>
<feature type="coiled-coil region" evidence="1">
    <location>
        <begin position="106"/>
        <end position="137"/>
    </location>
</feature>
<keyword evidence="4" id="KW-1185">Reference proteome</keyword>
<dbReference type="Proteomes" id="UP000319700">
    <property type="component" value="Unassembled WGS sequence"/>
</dbReference>
<dbReference type="EMBL" id="RCZH01000007">
    <property type="protein sequence ID" value="TPG40247.1"/>
    <property type="molecule type" value="Genomic_DNA"/>
</dbReference>
<name>A0A502ERX2_9FLAO</name>
<dbReference type="Pfam" id="PF01381">
    <property type="entry name" value="HTH_3"/>
    <property type="match status" value="1"/>
</dbReference>
<evidence type="ECO:0000313" key="3">
    <source>
        <dbReference type="EMBL" id="TPG40247.1"/>
    </source>
</evidence>
<evidence type="ECO:0000313" key="4">
    <source>
        <dbReference type="Proteomes" id="UP000319700"/>
    </source>
</evidence>